<keyword evidence="10" id="KW-0732">Signal</keyword>
<feature type="domain" description="Cytochrome c" evidence="11">
    <location>
        <begin position="38"/>
        <end position="210"/>
    </location>
</feature>
<feature type="binding site" description="covalent" evidence="8">
    <location>
        <position position="54"/>
    </location>
    <ligand>
        <name>heme c</name>
        <dbReference type="ChEBI" id="CHEBI:61717"/>
    </ligand>
</feature>
<keyword evidence="4 8" id="KW-0479">Metal-binding</keyword>
<dbReference type="Gene3D" id="1.10.760.10">
    <property type="entry name" value="Cytochrome c-like domain"/>
    <property type="match status" value="1"/>
</dbReference>
<protein>
    <submittedName>
        <fullName evidence="12">Cytochrome c1</fullName>
    </submittedName>
</protein>
<sequence>MKRIIACLFLFFSSTTLVWAVSNSYPLDSVEIDLNDKASLQRGAQVFVNYCLSCHSAQYMRYSRMAEDLDLTEEQVADNLMLTTDKIHDAMTIAMKPENAERWFGVAPPDLSLVARSRGPAWLHTYLRTFYLDPNRPTGVNNLVFKDTAMPHVLWPLQGWQQLAGKKEEEGDETHSTEFELAVEGALTPSEYEQMLDDLVNFMTYVSEPARLEREKLGPWVLLYIALFCGVAYFLKKEYWKDVH</sequence>
<feature type="transmembrane region" description="Helical" evidence="9">
    <location>
        <begin position="217"/>
        <end position="235"/>
    </location>
</feature>
<proteinExistence type="predicted"/>
<dbReference type="PANTHER" id="PTHR10266">
    <property type="entry name" value="CYTOCHROME C1"/>
    <property type="match status" value="1"/>
</dbReference>
<dbReference type="KEGG" id="nwr:E3U44_04745"/>
<feature type="binding site" description="covalent" evidence="8">
    <location>
        <position position="55"/>
    </location>
    <ligand>
        <name>heme c</name>
        <dbReference type="ChEBI" id="CHEBI:61717"/>
    </ligand>
</feature>
<comment type="subcellular location">
    <subcellularLocation>
        <location evidence="1">Membrane</location>
    </subcellularLocation>
</comment>
<dbReference type="GO" id="GO:0046872">
    <property type="term" value="F:metal ion binding"/>
    <property type="evidence" value="ECO:0007669"/>
    <property type="project" value="UniProtKB-KW"/>
</dbReference>
<organism evidence="12 13">
    <name type="scientific">Nitrosococcus wardiae</name>
    <dbReference type="NCBI Taxonomy" id="1814290"/>
    <lineage>
        <taxon>Bacteria</taxon>
        <taxon>Pseudomonadati</taxon>
        <taxon>Pseudomonadota</taxon>
        <taxon>Gammaproteobacteria</taxon>
        <taxon>Chromatiales</taxon>
        <taxon>Chromatiaceae</taxon>
        <taxon>Nitrosococcus</taxon>
    </lineage>
</organism>
<dbReference type="PROSITE" id="PS51007">
    <property type="entry name" value="CYTC"/>
    <property type="match status" value="1"/>
</dbReference>
<feature type="binding site" description="covalent" evidence="8">
    <location>
        <position position="51"/>
    </location>
    <ligand>
        <name>heme c</name>
        <dbReference type="ChEBI" id="CHEBI:61717"/>
    </ligand>
</feature>
<dbReference type="PRINTS" id="PR00603">
    <property type="entry name" value="CYTOCHROMEC1"/>
</dbReference>
<dbReference type="GO" id="GO:0016020">
    <property type="term" value="C:membrane"/>
    <property type="evidence" value="ECO:0007669"/>
    <property type="project" value="UniProtKB-SubCell"/>
</dbReference>
<feature type="chain" id="PRO_5020365633" evidence="10">
    <location>
        <begin position="21"/>
        <end position="244"/>
    </location>
</feature>
<keyword evidence="2 8" id="KW-0349">Heme</keyword>
<evidence type="ECO:0000256" key="10">
    <source>
        <dbReference type="SAM" id="SignalP"/>
    </source>
</evidence>
<name>A0A4P7BZN0_9GAMM</name>
<evidence type="ECO:0000256" key="7">
    <source>
        <dbReference type="ARBA" id="ARBA00023136"/>
    </source>
</evidence>
<evidence type="ECO:0000256" key="5">
    <source>
        <dbReference type="ARBA" id="ARBA00022989"/>
    </source>
</evidence>
<dbReference type="RefSeq" id="WP_134356905.1">
    <property type="nucleotide sequence ID" value="NZ_CP038033.1"/>
</dbReference>
<keyword evidence="5 9" id="KW-1133">Transmembrane helix</keyword>
<dbReference type="OrthoDB" id="9798864at2"/>
<reference evidence="12 13" key="1">
    <citation type="submission" date="2019-03" db="EMBL/GenBank/DDBJ databases">
        <title>The genome sequence of Nitrosococcus wardiae strain D1FHST reveals the archetypal metabolic capacity of ammonia-oxidizing Gammaproteobacteria.</title>
        <authorList>
            <person name="Wang L."/>
            <person name="Lim C.K."/>
            <person name="Hanson T.E."/>
            <person name="Dang H."/>
            <person name="Klotz M.G."/>
        </authorList>
    </citation>
    <scope>NUCLEOTIDE SEQUENCE [LARGE SCALE GENOMIC DNA]</scope>
    <source>
        <strain evidence="12 13">D1FHS</strain>
    </source>
</reference>
<evidence type="ECO:0000313" key="12">
    <source>
        <dbReference type="EMBL" id="QBQ53896.1"/>
    </source>
</evidence>
<evidence type="ECO:0000256" key="6">
    <source>
        <dbReference type="ARBA" id="ARBA00023004"/>
    </source>
</evidence>
<evidence type="ECO:0000256" key="9">
    <source>
        <dbReference type="SAM" id="Phobius"/>
    </source>
</evidence>
<evidence type="ECO:0000256" key="3">
    <source>
        <dbReference type="ARBA" id="ARBA00022692"/>
    </source>
</evidence>
<comment type="cofactor">
    <cofactor evidence="8">
        <name>heme c</name>
        <dbReference type="ChEBI" id="CHEBI:61717"/>
    </cofactor>
    <text evidence="8">Binds 1 heme c group covalently per subunit.</text>
</comment>
<keyword evidence="7 9" id="KW-0472">Membrane</keyword>
<dbReference type="InterPro" id="IPR002326">
    <property type="entry name" value="Cyt_c1"/>
</dbReference>
<dbReference type="Pfam" id="PF02167">
    <property type="entry name" value="Cytochrom_C1"/>
    <property type="match status" value="1"/>
</dbReference>
<evidence type="ECO:0000256" key="4">
    <source>
        <dbReference type="ARBA" id="ARBA00022723"/>
    </source>
</evidence>
<dbReference type="InterPro" id="IPR009056">
    <property type="entry name" value="Cyt_c-like_dom"/>
</dbReference>
<dbReference type="InterPro" id="IPR036909">
    <property type="entry name" value="Cyt_c-like_dom_sf"/>
</dbReference>
<gene>
    <name evidence="12" type="ORF">E3U44_04745</name>
</gene>
<dbReference type="SUPFAM" id="SSF46626">
    <property type="entry name" value="Cytochrome c"/>
    <property type="match status" value="1"/>
</dbReference>
<dbReference type="AlphaFoldDB" id="A0A4P7BZN0"/>
<evidence type="ECO:0000313" key="13">
    <source>
        <dbReference type="Proteomes" id="UP000294325"/>
    </source>
</evidence>
<evidence type="ECO:0000256" key="2">
    <source>
        <dbReference type="ARBA" id="ARBA00022617"/>
    </source>
</evidence>
<evidence type="ECO:0000256" key="8">
    <source>
        <dbReference type="PIRSR" id="PIRSR602326-1"/>
    </source>
</evidence>
<dbReference type="EMBL" id="CP038033">
    <property type="protein sequence ID" value="QBQ53896.1"/>
    <property type="molecule type" value="Genomic_DNA"/>
</dbReference>
<dbReference type="GO" id="GO:0020037">
    <property type="term" value="F:heme binding"/>
    <property type="evidence" value="ECO:0007669"/>
    <property type="project" value="InterPro"/>
</dbReference>
<dbReference type="Proteomes" id="UP000294325">
    <property type="component" value="Chromosome"/>
</dbReference>
<keyword evidence="6 8" id="KW-0408">Iron</keyword>
<keyword evidence="13" id="KW-1185">Reference proteome</keyword>
<feature type="signal peptide" evidence="10">
    <location>
        <begin position="1"/>
        <end position="20"/>
    </location>
</feature>
<evidence type="ECO:0000259" key="11">
    <source>
        <dbReference type="PROSITE" id="PS51007"/>
    </source>
</evidence>
<dbReference type="GO" id="GO:0009055">
    <property type="term" value="F:electron transfer activity"/>
    <property type="evidence" value="ECO:0007669"/>
    <property type="project" value="InterPro"/>
</dbReference>
<accession>A0A4P7BZN0</accession>
<dbReference type="PANTHER" id="PTHR10266:SF3">
    <property type="entry name" value="CYTOCHROME C1, HEME PROTEIN, MITOCHONDRIAL"/>
    <property type="match status" value="1"/>
</dbReference>
<keyword evidence="3 9" id="KW-0812">Transmembrane</keyword>
<evidence type="ECO:0000256" key="1">
    <source>
        <dbReference type="ARBA" id="ARBA00004370"/>
    </source>
</evidence>